<keyword evidence="1" id="KW-0472">Membrane</keyword>
<feature type="transmembrane region" description="Helical" evidence="1">
    <location>
        <begin position="162"/>
        <end position="184"/>
    </location>
</feature>
<protein>
    <submittedName>
        <fullName evidence="2">Uncharacterized protein</fullName>
    </submittedName>
</protein>
<proteinExistence type="predicted"/>
<feature type="transmembrane region" description="Helical" evidence="1">
    <location>
        <begin position="7"/>
        <end position="26"/>
    </location>
</feature>
<accession>A0ABN1L6W5</accession>
<keyword evidence="1" id="KW-1133">Transmembrane helix</keyword>
<evidence type="ECO:0000256" key="1">
    <source>
        <dbReference type="SAM" id="Phobius"/>
    </source>
</evidence>
<keyword evidence="1" id="KW-0812">Transmembrane</keyword>
<dbReference type="EMBL" id="BAAAFA010000005">
    <property type="protein sequence ID" value="GAA0817171.1"/>
    <property type="molecule type" value="Genomic_DNA"/>
</dbReference>
<organism evidence="2 3">
    <name type="scientific">Colwellia asteriadis</name>
    <dbReference type="NCBI Taxonomy" id="517723"/>
    <lineage>
        <taxon>Bacteria</taxon>
        <taxon>Pseudomonadati</taxon>
        <taxon>Pseudomonadota</taxon>
        <taxon>Gammaproteobacteria</taxon>
        <taxon>Alteromonadales</taxon>
        <taxon>Colwelliaceae</taxon>
        <taxon>Colwellia</taxon>
    </lineage>
</organism>
<feature type="transmembrane region" description="Helical" evidence="1">
    <location>
        <begin position="117"/>
        <end position="142"/>
    </location>
</feature>
<reference evidence="2 3" key="1">
    <citation type="journal article" date="2019" name="Int. J. Syst. Evol. Microbiol.">
        <title>The Global Catalogue of Microorganisms (GCM) 10K type strain sequencing project: providing services to taxonomists for standard genome sequencing and annotation.</title>
        <authorList>
            <consortium name="The Broad Institute Genomics Platform"/>
            <consortium name="The Broad Institute Genome Sequencing Center for Infectious Disease"/>
            <person name="Wu L."/>
            <person name="Ma J."/>
        </authorList>
    </citation>
    <scope>NUCLEOTIDE SEQUENCE [LARGE SCALE GENOMIC DNA]</scope>
    <source>
        <strain evidence="2 3">JCM 15608</strain>
    </source>
</reference>
<name>A0ABN1L6W5_9GAMM</name>
<evidence type="ECO:0000313" key="3">
    <source>
        <dbReference type="Proteomes" id="UP001500021"/>
    </source>
</evidence>
<feature type="transmembrane region" description="Helical" evidence="1">
    <location>
        <begin position="86"/>
        <end position="105"/>
    </location>
</feature>
<sequence>MKSTTQKYPISILASIVALLTFLMLATRGNHFTVFNDLPSASTAVFFLAGMYLRSIKSFWYFYILSIVIDLSSSYMRGSFGDCLTASYPALAFSYAAMFAIGFYAKASWNQQSALFNIAKISIALFTASAIAFFISNGSYYALSGHFYPLSWAEYTARVDKYFVSSISRPIFYVASAIAIDYVISQFFSHKTSAATQPSEHL</sequence>
<evidence type="ECO:0000313" key="2">
    <source>
        <dbReference type="EMBL" id="GAA0817171.1"/>
    </source>
</evidence>
<dbReference type="Proteomes" id="UP001500021">
    <property type="component" value="Unassembled WGS sequence"/>
</dbReference>
<gene>
    <name evidence="2" type="ORF">GCM10009111_18060</name>
</gene>
<comment type="caution">
    <text evidence="2">The sequence shown here is derived from an EMBL/GenBank/DDBJ whole genome shotgun (WGS) entry which is preliminary data.</text>
</comment>
<dbReference type="RefSeq" id="WP_215978494.1">
    <property type="nucleotide sequence ID" value="NZ_BAAAFA010000005.1"/>
</dbReference>
<keyword evidence="3" id="KW-1185">Reference proteome</keyword>